<dbReference type="InterPro" id="IPR016130">
    <property type="entry name" value="Tyr_Pase_AS"/>
</dbReference>
<dbReference type="InterPro" id="IPR020422">
    <property type="entry name" value="TYR_PHOSPHATASE_DUAL_dom"/>
</dbReference>
<keyword evidence="2" id="KW-0904">Protein phosphatase</keyword>
<sequence>MDHTEAKTVDRKGQIKWNTANVTKSNQTEAFIDVGPKYSKFTESVRHLAPSGLQCKLFCGGKGCKYESGTRWNNDDMAINGLFSHWVTDSILAMARPNTRNIEMFNMMQRFHEDDYGVRSLHSILDMVKVMDFAIQEGKVAVHCHAGLGRTGVLIACYLIYSKKMDSNQAIHFVRSKRRGAIQTRGQIECVHQFYSFIKNLWIIFPACEEKPRYLDLSKSLIRQSHLLHGLEAKRLRFIPKIIDGVYESFKNYIDEAIAEKKNNKKSRQSKKKASTSSSESQEEEDNPIASAKHLRRRDTPVMINGLDKTGEYYNKKKIKSSLNAFHEGEEEIEVEEEKEEEEEEKPKPNSKSKAHNAIPEDIEDDDVYQSMKKTQSDIDIINATKNTSSQIANNKLPGGASPLLNRRIIQKPSTKMNSSYQISTILESALTAKATTSMASVAGQWNRKLQPLNHAKVGQHTIGYTPLFLRSKSLEEEKDKKTDEENSCQEDREKRSVTVHNSILSMNKRKDIADVLTAHSIQSGSDLQSRSDLLQHEMNCKCNPWQLLNEQSMAVQVQLMWSWLRQLSKPVIGPSDCEKLIKDIDSPKKALYTLNKEQISTIMVFINIIHLLLPIHEDLLVCILECIGGAITFDNELTTYGLQGRTKLNFKDCFRLGKDILSTQNLPNYDKLKFTHTVSIREYTICEYLYSLFREEYLDK</sequence>
<dbReference type="InterPro" id="IPR000387">
    <property type="entry name" value="Tyr_Pase_dom"/>
</dbReference>
<evidence type="ECO:0000256" key="3">
    <source>
        <dbReference type="SAM" id="MobiDB-lite"/>
    </source>
</evidence>
<feature type="compositionally biased region" description="Basic residues" evidence="3">
    <location>
        <begin position="263"/>
        <end position="274"/>
    </location>
</feature>
<evidence type="ECO:0000259" key="4">
    <source>
        <dbReference type="PROSITE" id="PS50056"/>
    </source>
</evidence>
<dbReference type="CTD" id="6753883"/>
<dbReference type="OrthoDB" id="542013at2759"/>
<organism evidence="5 6">
    <name type="scientific">Trichoplax adhaerens</name>
    <name type="common">Trichoplax reptans</name>
    <dbReference type="NCBI Taxonomy" id="10228"/>
    <lineage>
        <taxon>Eukaryota</taxon>
        <taxon>Metazoa</taxon>
        <taxon>Placozoa</taxon>
        <taxon>Uniplacotomia</taxon>
        <taxon>Trichoplacea</taxon>
        <taxon>Trichoplacidae</taxon>
        <taxon>Trichoplax</taxon>
    </lineage>
</organism>
<dbReference type="STRING" id="10228.B3RWZ6"/>
<dbReference type="SMART" id="SM00195">
    <property type="entry name" value="DSPc"/>
    <property type="match status" value="1"/>
</dbReference>
<feature type="region of interest" description="Disordered" evidence="3">
    <location>
        <begin position="262"/>
        <end position="306"/>
    </location>
</feature>
<dbReference type="eggNOG" id="KOG1720">
    <property type="taxonomic scope" value="Eukaryota"/>
</dbReference>
<feature type="compositionally biased region" description="Acidic residues" evidence="3">
    <location>
        <begin position="329"/>
        <end position="344"/>
    </location>
</feature>
<dbReference type="InterPro" id="IPR029021">
    <property type="entry name" value="Prot-tyrosine_phosphatase-like"/>
</dbReference>
<dbReference type="GeneID" id="6753883"/>
<gene>
    <name evidence="5" type="ORF">TRIADDRAFT_56940</name>
</gene>
<dbReference type="EMBL" id="DS985245">
    <property type="protein sequence ID" value="EDV25221.1"/>
    <property type="molecule type" value="Genomic_DNA"/>
</dbReference>
<evidence type="ECO:0000256" key="2">
    <source>
        <dbReference type="ARBA" id="ARBA00022912"/>
    </source>
</evidence>
<dbReference type="GO" id="GO:0060271">
    <property type="term" value="P:cilium assembly"/>
    <property type="evidence" value="ECO:0000318"/>
    <property type="project" value="GO_Central"/>
</dbReference>
<evidence type="ECO:0000313" key="5">
    <source>
        <dbReference type="EMBL" id="EDV25221.1"/>
    </source>
</evidence>
<dbReference type="PhylomeDB" id="B3RWZ6"/>
<proteinExistence type="predicted"/>
<feature type="region of interest" description="Disordered" evidence="3">
    <location>
        <begin position="325"/>
        <end position="360"/>
    </location>
</feature>
<reference evidence="5 6" key="1">
    <citation type="journal article" date="2008" name="Nature">
        <title>The Trichoplax genome and the nature of placozoans.</title>
        <authorList>
            <person name="Srivastava M."/>
            <person name="Begovic E."/>
            <person name="Chapman J."/>
            <person name="Putnam N.H."/>
            <person name="Hellsten U."/>
            <person name="Kawashima T."/>
            <person name="Kuo A."/>
            <person name="Mitros T."/>
            <person name="Salamov A."/>
            <person name="Carpenter M.L."/>
            <person name="Signorovitch A.Y."/>
            <person name="Moreno M.A."/>
            <person name="Kamm K."/>
            <person name="Grimwood J."/>
            <person name="Schmutz J."/>
            <person name="Shapiro H."/>
            <person name="Grigoriev I.V."/>
            <person name="Buss L.W."/>
            <person name="Schierwater B."/>
            <person name="Dellaporta S.L."/>
            <person name="Rokhsar D.S."/>
        </authorList>
    </citation>
    <scope>NUCLEOTIDE SEQUENCE [LARGE SCALE GENOMIC DNA]</scope>
    <source>
        <strain evidence="5 6">Grell-BS-1999</strain>
    </source>
</reference>
<dbReference type="PANTHER" id="PTHR23339">
    <property type="entry name" value="TYROSINE SPECIFIC PROTEIN PHOSPHATASE AND DUAL SPECIFICITY PROTEIN PHOSPHATASE"/>
    <property type="match status" value="1"/>
</dbReference>
<dbReference type="PROSITE" id="PS50056">
    <property type="entry name" value="TYR_PHOSPHATASE_2"/>
    <property type="match status" value="1"/>
</dbReference>
<dbReference type="GO" id="GO:0004725">
    <property type="term" value="F:protein tyrosine phosphatase activity"/>
    <property type="evidence" value="ECO:0000318"/>
    <property type="project" value="GO_Central"/>
</dbReference>
<keyword evidence="1" id="KW-0378">Hydrolase</keyword>
<dbReference type="SUPFAM" id="SSF52799">
    <property type="entry name" value="(Phosphotyrosine protein) phosphatases II"/>
    <property type="match status" value="1"/>
</dbReference>
<feature type="region of interest" description="Disordered" evidence="3">
    <location>
        <begin position="476"/>
        <end position="497"/>
    </location>
</feature>
<dbReference type="FunFam" id="3.90.190.10:FF:000157">
    <property type="entry name" value="Protein-tyrosine phosphatase"/>
    <property type="match status" value="1"/>
</dbReference>
<dbReference type="InParanoid" id="B3RWZ6"/>
<evidence type="ECO:0000313" key="6">
    <source>
        <dbReference type="Proteomes" id="UP000009022"/>
    </source>
</evidence>
<dbReference type="Gene3D" id="3.90.190.10">
    <property type="entry name" value="Protein tyrosine phosphatase superfamily"/>
    <property type="match status" value="1"/>
</dbReference>
<protein>
    <recommendedName>
        <fullName evidence="4">Tyrosine specific protein phosphatases domain-containing protein</fullName>
    </recommendedName>
</protein>
<dbReference type="KEGG" id="tad:TRIADDRAFT_56940"/>
<evidence type="ECO:0000256" key="1">
    <source>
        <dbReference type="ARBA" id="ARBA00022801"/>
    </source>
</evidence>
<dbReference type="RefSeq" id="XP_002113111.1">
    <property type="nucleotide sequence ID" value="XM_002113075.1"/>
</dbReference>
<feature type="domain" description="Tyrosine specific protein phosphatases" evidence="4">
    <location>
        <begin position="122"/>
        <end position="189"/>
    </location>
</feature>
<dbReference type="InterPro" id="IPR000340">
    <property type="entry name" value="Dual-sp_phosphatase_cat-dom"/>
</dbReference>
<dbReference type="GO" id="GO:0005737">
    <property type="term" value="C:cytoplasm"/>
    <property type="evidence" value="ECO:0000318"/>
    <property type="project" value="GO_Central"/>
</dbReference>
<dbReference type="AlphaFoldDB" id="B3RWZ6"/>
<accession>B3RWZ6</accession>
<keyword evidence="6" id="KW-1185">Reference proteome</keyword>
<dbReference type="InterPro" id="IPR003595">
    <property type="entry name" value="Tyr_Pase_cat"/>
</dbReference>
<dbReference type="SMART" id="SM00404">
    <property type="entry name" value="PTPc_motif"/>
    <property type="match status" value="1"/>
</dbReference>
<dbReference type="InterPro" id="IPR050561">
    <property type="entry name" value="PTP"/>
</dbReference>
<dbReference type="Proteomes" id="UP000009022">
    <property type="component" value="Unassembled WGS sequence"/>
</dbReference>
<dbReference type="PROSITE" id="PS00383">
    <property type="entry name" value="TYR_PHOSPHATASE_1"/>
    <property type="match status" value="1"/>
</dbReference>
<dbReference type="HOGENOM" id="CLU_019730_0_0_1"/>
<dbReference type="Pfam" id="PF00782">
    <property type="entry name" value="DSPc"/>
    <property type="match status" value="1"/>
</dbReference>
<name>B3RWZ6_TRIAD</name>